<evidence type="ECO:0008006" key="3">
    <source>
        <dbReference type="Google" id="ProtNLM"/>
    </source>
</evidence>
<keyword evidence="2" id="KW-1185">Reference proteome</keyword>
<dbReference type="EMBL" id="WEGI01000008">
    <property type="protein sequence ID" value="MQY28423.1"/>
    <property type="molecule type" value="Genomic_DNA"/>
</dbReference>
<proteinExistence type="predicted"/>
<dbReference type="SUPFAM" id="SSF55781">
    <property type="entry name" value="GAF domain-like"/>
    <property type="match status" value="1"/>
</dbReference>
<dbReference type="InterPro" id="IPR029016">
    <property type="entry name" value="GAF-like_dom_sf"/>
</dbReference>
<organism evidence="1 2">
    <name type="scientific">Nocardia aurantia</name>
    <dbReference type="NCBI Taxonomy" id="2585199"/>
    <lineage>
        <taxon>Bacteria</taxon>
        <taxon>Bacillati</taxon>
        <taxon>Actinomycetota</taxon>
        <taxon>Actinomycetes</taxon>
        <taxon>Mycobacteriales</taxon>
        <taxon>Nocardiaceae</taxon>
        <taxon>Nocardia</taxon>
    </lineage>
</organism>
<evidence type="ECO:0000313" key="1">
    <source>
        <dbReference type="EMBL" id="MQY28423.1"/>
    </source>
</evidence>
<accession>A0A7K0DRN3</accession>
<reference evidence="1 2" key="1">
    <citation type="submission" date="2019-10" db="EMBL/GenBank/DDBJ databases">
        <title>Nocardia macrotermitis sp. nov. and Nocardia aurantia sp. nov., isolated from the gut of fungus growing-termite Macrotermes natalensis.</title>
        <authorList>
            <person name="Benndorf R."/>
            <person name="Schwitalla J."/>
            <person name="Martin K."/>
            <person name="De Beer W."/>
            <person name="Kaster A.-K."/>
            <person name="Vollmers J."/>
            <person name="Poulsen M."/>
            <person name="Beemelmanns C."/>
        </authorList>
    </citation>
    <scope>NUCLEOTIDE SEQUENCE [LARGE SCALE GENOMIC DNA]</scope>
    <source>
        <strain evidence="1 2">RB56</strain>
    </source>
</reference>
<sequence>MEYVKAEVSVMSGLSASNSAAMAAPDIAAVFRELPGAPLVGLSAHDGVVLDIVAASTPEARMAEETQLLHLHSPARDAADDHTPVVVTDLDRTSCWRDCCEELHGWGVGALLCQPLARPDGTIAGVLTVYGRDRSIFTRALAAALRDLYPRALATLAAHRPAARVASRSATPPEADRATPA</sequence>
<dbReference type="Proteomes" id="UP000431401">
    <property type="component" value="Unassembled WGS sequence"/>
</dbReference>
<dbReference type="RefSeq" id="WP_153344321.1">
    <property type="nucleotide sequence ID" value="NZ_WEGI01000008.1"/>
</dbReference>
<comment type="caution">
    <text evidence="1">The sequence shown here is derived from an EMBL/GenBank/DDBJ whole genome shotgun (WGS) entry which is preliminary data.</text>
</comment>
<dbReference type="OrthoDB" id="4553614at2"/>
<dbReference type="AlphaFoldDB" id="A0A7K0DRN3"/>
<dbReference type="Gene3D" id="3.30.450.40">
    <property type="match status" value="1"/>
</dbReference>
<name>A0A7K0DRN3_9NOCA</name>
<gene>
    <name evidence="1" type="ORF">NRB56_40070</name>
</gene>
<protein>
    <recommendedName>
        <fullName evidence="3">GAF domain-containing protein</fullName>
    </recommendedName>
</protein>
<evidence type="ECO:0000313" key="2">
    <source>
        <dbReference type="Proteomes" id="UP000431401"/>
    </source>
</evidence>